<gene>
    <name evidence="2" type="ORF">A5802_001589</name>
    <name evidence="1" type="ORF">EMU01_22250</name>
</gene>
<dbReference type="Proteomes" id="UP000321175">
    <property type="component" value="Unassembled WGS sequence"/>
</dbReference>
<name>A0A1L8UR02_ENTMU</name>
<dbReference type="PANTHER" id="PTHR30087:SF1">
    <property type="entry name" value="HYPOTHETICAL CYTOSOLIC PROTEIN"/>
    <property type="match status" value="1"/>
</dbReference>
<comment type="caution">
    <text evidence="2">The sequence shown here is derived from an EMBL/GenBank/DDBJ whole genome shotgun (WGS) entry which is preliminary data.</text>
</comment>
<dbReference type="InterPro" id="IPR007553">
    <property type="entry name" value="2-thiour_desulf"/>
</dbReference>
<dbReference type="EMBL" id="BJWA01000017">
    <property type="protein sequence ID" value="GEL81081.1"/>
    <property type="molecule type" value="Genomic_DNA"/>
</dbReference>
<evidence type="ECO:0000313" key="1">
    <source>
        <dbReference type="EMBL" id="GEL81081.1"/>
    </source>
</evidence>
<dbReference type="AlphaFoldDB" id="A0A1L8UR02"/>
<evidence type="ECO:0000313" key="4">
    <source>
        <dbReference type="Proteomes" id="UP000321175"/>
    </source>
</evidence>
<dbReference type="PANTHER" id="PTHR30087">
    <property type="entry name" value="INNER MEMBRANE PROTEIN"/>
    <property type="match status" value="1"/>
</dbReference>
<evidence type="ECO:0000313" key="2">
    <source>
        <dbReference type="EMBL" id="OTP27853.1"/>
    </source>
</evidence>
<accession>A0A1L8UR02</accession>
<dbReference type="Pfam" id="PF04463">
    <property type="entry name" value="2-thiour_desulf"/>
    <property type="match status" value="1"/>
</dbReference>
<organism evidence="2 3">
    <name type="scientific">Enterococcus mundtii</name>
    <dbReference type="NCBI Taxonomy" id="53346"/>
    <lineage>
        <taxon>Bacteria</taxon>
        <taxon>Bacillati</taxon>
        <taxon>Bacillota</taxon>
        <taxon>Bacilli</taxon>
        <taxon>Lactobacillales</taxon>
        <taxon>Enterococcaceae</taxon>
        <taxon>Enterococcus</taxon>
    </lineage>
</organism>
<keyword evidence="4" id="KW-1185">Reference proteome</keyword>
<proteinExistence type="predicted"/>
<reference evidence="1 4" key="2">
    <citation type="submission" date="2019-07" db="EMBL/GenBank/DDBJ databases">
        <title>Whole genome shotgun sequence of Enterococcus mundtii NBRC 100490.</title>
        <authorList>
            <person name="Hosoyama A."/>
            <person name="Uohara A."/>
            <person name="Ohji S."/>
            <person name="Ichikawa N."/>
        </authorList>
    </citation>
    <scope>NUCLEOTIDE SEQUENCE [LARGE SCALE GENOMIC DNA]</scope>
    <source>
        <strain evidence="1 4">NBRC 100490</strain>
    </source>
</reference>
<dbReference type="GeneID" id="60999836"/>
<dbReference type="RefSeq" id="WP_071867494.1">
    <property type="nucleotide sequence ID" value="NZ_BJWA01000017.1"/>
</dbReference>
<reference evidence="2 3" key="1">
    <citation type="submission" date="2017-05" db="EMBL/GenBank/DDBJ databases">
        <title>The Genome Sequence of Enterococcus mundtii 6B1_DIV0119.</title>
        <authorList>
            <consortium name="The Broad Institute Genomics Platform"/>
            <consortium name="The Broad Institute Genomic Center for Infectious Diseases"/>
            <person name="Earl A."/>
            <person name="Manson A."/>
            <person name="Schwartman J."/>
            <person name="Gilmore M."/>
            <person name="Abouelleil A."/>
            <person name="Cao P."/>
            <person name="Chapman S."/>
            <person name="Cusick C."/>
            <person name="Shea T."/>
            <person name="Young S."/>
            <person name="Neafsey D."/>
            <person name="Nusbaum C."/>
            <person name="Birren B."/>
        </authorList>
    </citation>
    <scope>NUCLEOTIDE SEQUENCE [LARGE SCALE GENOMIC DNA]</scope>
    <source>
        <strain evidence="2 3">6B1_DIV0119</strain>
    </source>
</reference>
<dbReference type="Proteomes" id="UP000195024">
    <property type="component" value="Unassembled WGS sequence"/>
</dbReference>
<protein>
    <submittedName>
        <fullName evidence="2">Uncharacterized protein</fullName>
    </submittedName>
</protein>
<evidence type="ECO:0000313" key="3">
    <source>
        <dbReference type="Proteomes" id="UP000195024"/>
    </source>
</evidence>
<dbReference type="EMBL" id="NGMS01000001">
    <property type="protein sequence ID" value="OTP27853.1"/>
    <property type="molecule type" value="Genomic_DNA"/>
</dbReference>
<sequence>MIGISACLGGVSCRYDGREQTIPALKKLVTEGQAIVICPEVAGGLPIPREPAEIVGGDGFDVWDHQAKVMTISGKDVTEAYKNGAINAYQVLKEKQISTLILKANSPSCGSSTIYDGSFTGSLKEGIGVATAYFLQQKISVCSEEEWMDQRGELNGN</sequence>